<proteinExistence type="predicted"/>
<protein>
    <recommendedName>
        <fullName evidence="2">DUF2154 domain-containing protein</fullName>
    </recommendedName>
</protein>
<reference evidence="3 4" key="1">
    <citation type="journal article" date="2015" name="MBio">
        <title>Genome-Resolved Metagenomic Analysis Reveals Roles for Candidate Phyla and Other Microbial Community Members in Biogeochemical Transformations in Oil Reservoirs.</title>
        <authorList>
            <person name="Hu P."/>
            <person name="Tom L."/>
            <person name="Singh A."/>
            <person name="Thomas B.C."/>
            <person name="Baker B.J."/>
            <person name="Piceno Y.M."/>
            <person name="Andersen G.L."/>
            <person name="Banfield J.F."/>
        </authorList>
    </citation>
    <scope>NUCLEOTIDE SEQUENCE [LARGE SCALE GENOMIC DNA]</scope>
    <source>
        <strain evidence="3">46_16</strain>
    </source>
</reference>
<dbReference type="PROSITE" id="PS51257">
    <property type="entry name" value="PROKAR_LIPOPROTEIN"/>
    <property type="match status" value="1"/>
</dbReference>
<evidence type="ECO:0000313" key="3">
    <source>
        <dbReference type="EMBL" id="KUK45648.1"/>
    </source>
</evidence>
<evidence type="ECO:0000259" key="2">
    <source>
        <dbReference type="Pfam" id="PF17115"/>
    </source>
</evidence>
<evidence type="ECO:0000313" key="4">
    <source>
        <dbReference type="Proteomes" id="UP000064249"/>
    </source>
</evidence>
<name>A0A101FWA9_9CHLR</name>
<dbReference type="InterPro" id="IPR031346">
    <property type="entry name" value="DUF2154_N"/>
</dbReference>
<dbReference type="AlphaFoldDB" id="A0A101FWA9"/>
<accession>A0A101FWA9</accession>
<dbReference type="Proteomes" id="UP000064249">
    <property type="component" value="Unassembled WGS sequence"/>
</dbReference>
<comment type="caution">
    <text evidence="3">The sequence shown here is derived from an EMBL/GenBank/DDBJ whole genome shotgun (WGS) entry which is preliminary data.</text>
</comment>
<feature type="domain" description="DUF2154" evidence="2">
    <location>
        <begin position="48"/>
        <end position="130"/>
    </location>
</feature>
<dbReference type="EMBL" id="LGFU01000203">
    <property type="protein sequence ID" value="KUK45648.1"/>
    <property type="molecule type" value="Genomic_DNA"/>
</dbReference>
<sequence length="282" mass="30473">MKKQVIAAVLVLMLASFACSIQNIEMKTIDTQVVTIAEPLPTDLAGTELVFNMTGGKFNLSPGADGLVNGSITYNVERWEPEFTRSTYYYEIKQKNPYSITGIPTGDIENNWDFGLSTVLPLDLTIEGGASENTFDFSGLQLTNLNIIQGASETEVRFDTPNPVLMKEFSFKTGASSAKLYGLGNANFISMNFSCGAGDYTLDFSGALNMDSTVDIKAGVSNLTIIIPADMNAAVVNHGMASNINTQGTWLVTDETYTTMVEGPKLTINLDMAVGNINLIHE</sequence>
<keyword evidence="1" id="KW-0732">Signal</keyword>
<gene>
    <name evidence="3" type="ORF">XD73_1478</name>
</gene>
<organism evidence="3 4">
    <name type="scientific">Anaerolinea thermophila</name>
    <dbReference type="NCBI Taxonomy" id="167964"/>
    <lineage>
        <taxon>Bacteria</taxon>
        <taxon>Bacillati</taxon>
        <taxon>Chloroflexota</taxon>
        <taxon>Anaerolineae</taxon>
        <taxon>Anaerolineales</taxon>
        <taxon>Anaerolineaceae</taxon>
        <taxon>Anaerolinea</taxon>
    </lineage>
</organism>
<dbReference type="Pfam" id="PF17115">
    <property type="entry name" value="Toast_rack_N"/>
    <property type="match status" value="1"/>
</dbReference>
<feature type="signal peptide" evidence="1">
    <location>
        <begin position="1"/>
        <end position="20"/>
    </location>
</feature>
<feature type="chain" id="PRO_5007096298" description="DUF2154 domain-containing protein" evidence="1">
    <location>
        <begin position="21"/>
        <end position="282"/>
    </location>
</feature>
<evidence type="ECO:0000256" key="1">
    <source>
        <dbReference type="SAM" id="SignalP"/>
    </source>
</evidence>